<evidence type="ECO:0000313" key="1">
    <source>
        <dbReference type="EMBL" id="BAD86948.1"/>
    </source>
</evidence>
<dbReference type="AlphaFoldDB" id="Q5JNK9"/>
<dbReference type="EMBL" id="AP002972">
    <property type="protein sequence ID" value="BAD86948.1"/>
    <property type="molecule type" value="Genomic_DNA"/>
</dbReference>
<gene>
    <name evidence="1" type="primary">P0638D12.24</name>
</gene>
<proteinExistence type="predicted"/>
<reference evidence="1" key="1">
    <citation type="journal article" date="2002" name="Nature">
        <title>The genome sequence and structure of rice chromosome 1.</title>
        <authorList>
            <person name="Sasaki T."/>
            <person name="Matsumoto T."/>
            <person name="Yamamoto K."/>
            <person name="Sakata K."/>
            <person name="Baba T."/>
            <person name="Katayose Y."/>
            <person name="Wu J."/>
            <person name="Niimura Y."/>
            <person name="Cheng Z."/>
            <person name="Nagamura Y."/>
            <person name="Antonio B.A."/>
            <person name="Kanamori H."/>
            <person name="Hosokawa S."/>
            <person name="Masukawa M."/>
            <person name="Arikawa K."/>
            <person name="Chiden Y."/>
            <person name="Hayashi M."/>
            <person name="Okamoto M."/>
            <person name="Ando T."/>
            <person name="Aoki H."/>
            <person name="Arita K."/>
            <person name="Hamada M."/>
            <person name="Harada C."/>
            <person name="Hijishita S."/>
            <person name="Honda M."/>
            <person name="Ichikawa Y."/>
            <person name="Idonuma A."/>
            <person name="Iijima M."/>
            <person name="Ikeda M."/>
            <person name="Ikeno M."/>
            <person name="Itoh S."/>
            <person name="Itoh T."/>
            <person name="Itoh Y."/>
            <person name="Itoh Y."/>
            <person name="Iwabuchi A."/>
            <person name="Kamiya K."/>
            <person name="Karasawa W."/>
            <person name="Katagiri S."/>
            <person name="Kikuta A."/>
            <person name="Kobayashi N."/>
            <person name="Kono I."/>
            <person name="Machita K."/>
            <person name="Maehara T."/>
            <person name="Mizuno H."/>
            <person name="Mizubayashi T."/>
            <person name="Mukai Y."/>
            <person name="Nagasaki H."/>
            <person name="Nakashima M."/>
            <person name="Nakama Y."/>
            <person name="Nakamichi Y."/>
            <person name="Nakamura M."/>
            <person name="Namiki N."/>
            <person name="Negishi M."/>
            <person name="Ohta I."/>
            <person name="Ono N."/>
            <person name="Saji S."/>
            <person name="Sakai K."/>
            <person name="Shibata M."/>
            <person name="Shimokawa T."/>
            <person name="Shomura A."/>
            <person name="Song J."/>
            <person name="Takazaki Y."/>
            <person name="Terasawa K."/>
            <person name="Tsuji K."/>
            <person name="Waki K."/>
            <person name="Yamagata H."/>
            <person name="Yamane H."/>
            <person name="Yoshiki S."/>
            <person name="Yoshihara R."/>
            <person name="Yukawa K."/>
            <person name="Zhong H."/>
            <person name="Iwama H."/>
            <person name="Endo T."/>
            <person name="Ito H."/>
            <person name="Hahn J.H."/>
            <person name="Kim H.I."/>
            <person name="Eun M.Y."/>
            <person name="Yano M."/>
            <person name="Jiang J."/>
            <person name="Gojobori T."/>
        </authorList>
    </citation>
    <scope>NUCLEOTIDE SEQUENCE [LARGE SCALE GENOMIC DNA]</scope>
</reference>
<name>Q5JNK9_ORYSJ</name>
<accession>Q5JNK9</accession>
<protein>
    <submittedName>
        <fullName evidence="1">Uncharacterized protein</fullName>
    </submittedName>
</protein>
<sequence length="70" mass="7841">MATWRSLPRRPTAMEMAAMTAGPVRNLTVMANVATLFRHAMIRGCSAMNSPESEETCLCWAETYKAQRSF</sequence>
<organism evidence="1">
    <name type="scientific">Oryza sativa subsp. japonica</name>
    <name type="common">Rice</name>
    <dbReference type="NCBI Taxonomy" id="39947"/>
    <lineage>
        <taxon>Eukaryota</taxon>
        <taxon>Viridiplantae</taxon>
        <taxon>Streptophyta</taxon>
        <taxon>Embryophyta</taxon>
        <taxon>Tracheophyta</taxon>
        <taxon>Spermatophyta</taxon>
        <taxon>Magnoliopsida</taxon>
        <taxon>Liliopsida</taxon>
        <taxon>Poales</taxon>
        <taxon>Poaceae</taxon>
        <taxon>BOP clade</taxon>
        <taxon>Oryzoideae</taxon>
        <taxon>Oryzeae</taxon>
        <taxon>Oryzinae</taxon>
        <taxon>Oryza</taxon>
        <taxon>Oryza sativa</taxon>
    </lineage>
</organism>
<dbReference type="Proteomes" id="UP000817658">
    <property type="component" value="Chromosome 1"/>
</dbReference>